<dbReference type="InterPro" id="IPR000719">
    <property type="entry name" value="Prot_kinase_dom"/>
</dbReference>
<dbReference type="GO" id="GO:0004674">
    <property type="term" value="F:protein serine/threonine kinase activity"/>
    <property type="evidence" value="ECO:0007669"/>
    <property type="project" value="TreeGrafter"/>
</dbReference>
<comment type="caution">
    <text evidence="2">The sequence shown here is derived from an EMBL/GenBank/DDBJ whole genome shotgun (WGS) entry which is preliminary data.</text>
</comment>
<evidence type="ECO:0000313" key="3">
    <source>
        <dbReference type="Proteomes" id="UP000692954"/>
    </source>
</evidence>
<dbReference type="PANTHER" id="PTHR44167">
    <property type="entry name" value="OVARIAN-SPECIFIC SERINE/THREONINE-PROTEIN KINASE LOK-RELATED"/>
    <property type="match status" value="1"/>
</dbReference>
<sequence length="102" mass="12043">MSTGFIGSTCYIAPEVLANQNTFYNKSVDIWSLGVIWYEMLTQETFFQGNDQKKVYKNILSITQEEIESVIQNNKKIKQEEKDLISKMLKKNQFKEFNQKIY</sequence>
<protein>
    <recommendedName>
        <fullName evidence="1">Protein kinase domain-containing protein</fullName>
    </recommendedName>
</protein>
<accession>A0A8S1RQB1</accession>
<feature type="domain" description="Protein kinase" evidence="1">
    <location>
        <begin position="1"/>
        <end position="102"/>
    </location>
</feature>
<proteinExistence type="predicted"/>
<dbReference type="GO" id="GO:0005524">
    <property type="term" value="F:ATP binding"/>
    <property type="evidence" value="ECO:0007669"/>
    <property type="project" value="InterPro"/>
</dbReference>
<dbReference type="AlphaFoldDB" id="A0A8S1RQB1"/>
<dbReference type="Proteomes" id="UP000692954">
    <property type="component" value="Unassembled WGS sequence"/>
</dbReference>
<gene>
    <name evidence="2" type="ORF">PSON_ATCC_30995.1.T3500012</name>
</gene>
<dbReference type="GO" id="GO:0005737">
    <property type="term" value="C:cytoplasm"/>
    <property type="evidence" value="ECO:0007669"/>
    <property type="project" value="TreeGrafter"/>
</dbReference>
<keyword evidence="3" id="KW-1185">Reference proteome</keyword>
<dbReference type="PROSITE" id="PS50011">
    <property type="entry name" value="PROTEIN_KINASE_DOM"/>
    <property type="match status" value="1"/>
</dbReference>
<dbReference type="EMBL" id="CAJJDN010000350">
    <property type="protein sequence ID" value="CAD8130971.1"/>
    <property type="molecule type" value="Genomic_DNA"/>
</dbReference>
<dbReference type="Pfam" id="PF00069">
    <property type="entry name" value="Pkinase"/>
    <property type="match status" value="1"/>
</dbReference>
<reference evidence="2" key="1">
    <citation type="submission" date="2021-01" db="EMBL/GenBank/DDBJ databases">
        <authorList>
            <consortium name="Genoscope - CEA"/>
            <person name="William W."/>
        </authorList>
    </citation>
    <scope>NUCLEOTIDE SEQUENCE</scope>
</reference>
<dbReference type="PANTHER" id="PTHR44167:SF24">
    <property type="entry name" value="SERINE_THREONINE-PROTEIN KINASE CHK2"/>
    <property type="match status" value="1"/>
</dbReference>
<name>A0A8S1RQB1_9CILI</name>
<evidence type="ECO:0000313" key="2">
    <source>
        <dbReference type="EMBL" id="CAD8130971.1"/>
    </source>
</evidence>
<organism evidence="2 3">
    <name type="scientific">Paramecium sonneborni</name>
    <dbReference type="NCBI Taxonomy" id="65129"/>
    <lineage>
        <taxon>Eukaryota</taxon>
        <taxon>Sar</taxon>
        <taxon>Alveolata</taxon>
        <taxon>Ciliophora</taxon>
        <taxon>Intramacronucleata</taxon>
        <taxon>Oligohymenophorea</taxon>
        <taxon>Peniculida</taxon>
        <taxon>Parameciidae</taxon>
        <taxon>Paramecium</taxon>
    </lineage>
</organism>
<dbReference type="GO" id="GO:0044773">
    <property type="term" value="P:mitotic DNA damage checkpoint signaling"/>
    <property type="evidence" value="ECO:0007669"/>
    <property type="project" value="TreeGrafter"/>
</dbReference>
<evidence type="ECO:0000259" key="1">
    <source>
        <dbReference type="PROSITE" id="PS50011"/>
    </source>
</evidence>
<dbReference type="GO" id="GO:0005634">
    <property type="term" value="C:nucleus"/>
    <property type="evidence" value="ECO:0007669"/>
    <property type="project" value="TreeGrafter"/>
</dbReference>
<dbReference type="OrthoDB" id="339325at2759"/>